<dbReference type="RefSeq" id="XP_001749768.1">
    <property type="nucleotide sequence ID" value="XM_001749716.1"/>
</dbReference>
<evidence type="ECO:0000313" key="3">
    <source>
        <dbReference type="Proteomes" id="UP000001357"/>
    </source>
</evidence>
<organism evidence="2 3">
    <name type="scientific">Monosiga brevicollis</name>
    <name type="common">Choanoflagellate</name>
    <dbReference type="NCBI Taxonomy" id="81824"/>
    <lineage>
        <taxon>Eukaryota</taxon>
        <taxon>Choanoflagellata</taxon>
        <taxon>Craspedida</taxon>
        <taxon>Salpingoecidae</taxon>
        <taxon>Monosiga</taxon>
    </lineage>
</organism>
<feature type="region of interest" description="Disordered" evidence="1">
    <location>
        <begin position="91"/>
        <end position="126"/>
    </location>
</feature>
<dbReference type="InParanoid" id="A9VAP2"/>
<feature type="compositionally biased region" description="Polar residues" evidence="1">
    <location>
        <begin position="12"/>
        <end position="22"/>
    </location>
</feature>
<dbReference type="Proteomes" id="UP000001357">
    <property type="component" value="Unassembled WGS sequence"/>
</dbReference>
<dbReference type="InterPro" id="IPR016024">
    <property type="entry name" value="ARM-type_fold"/>
</dbReference>
<dbReference type="EMBL" id="CH991574">
    <property type="protein sequence ID" value="EDQ85357.1"/>
    <property type="molecule type" value="Genomic_DNA"/>
</dbReference>
<feature type="region of interest" description="Disordered" evidence="1">
    <location>
        <begin position="1"/>
        <end position="43"/>
    </location>
</feature>
<protein>
    <recommendedName>
        <fullName evidence="4">Condensin complex subunit 1 C-terminal domain-containing protein</fullName>
    </recommendedName>
</protein>
<name>A9VAP2_MONBE</name>
<dbReference type="InterPro" id="IPR011989">
    <property type="entry name" value="ARM-like"/>
</dbReference>
<dbReference type="Pfam" id="PF13646">
    <property type="entry name" value="HEAT_2"/>
    <property type="match status" value="1"/>
</dbReference>
<feature type="compositionally biased region" description="Low complexity" evidence="1">
    <location>
        <begin position="166"/>
        <end position="181"/>
    </location>
</feature>
<sequence length="655" mass="72800">MTTPGGSRESALPSTAGLTTRLFSRHVPVAPRETGASRELWRRGREEDMSAVLPAISARASDQQPPTIKRRDRAFLASLTRAEQRRLFARPGFAPLPEGDPSTSAGPRHLRFATGPADSISADEHVGSESLAAQEWRRLWQAYLLRHRIDVHHSDTGLGHVDRSASAKSSASLAPASASLARTRNATNKSGRRAQSKARSQPPPSATASEAARLPAPGAIPIRQKYRDVVQWDENTAAEALADLADSSDFVRANAACMHQGTYHATKRRPLPPPAILNRLKALLNDSSINVRREAALTLVAEQLIDRYTLGDDQQRTVALALLQHVMDDDPMILYVRPGLTTAGSRSNCPCVVIFTHRLNNRGMITQMLTDHDALRRRAAVELVHLLVTYYTQDIFTCLSTLLWEDENEAVQDAACAALVERDYGHMVHEELSRRLSAATERTRLAALRRLGKLRHVNSRLLDHVVHALKDEYSNVRLAACKALGTLESPTPKVIDALLTALEQDSNVSVRLEALRALDSLKVQKLRLKSCLLWLIQYSGDARLVILALELLPKLVATVDDSTESALLSRIQPSWTGVENIAWLTWTRAYISSQADKRPEVQEVLRICLDKLHWHPQRNQLEEHFEQIQHDLDCMSAKNSLMKTFVVPLFEAIFG</sequence>
<accession>A9VAP2</accession>
<dbReference type="Gene3D" id="1.25.10.10">
    <property type="entry name" value="Leucine-rich Repeat Variant"/>
    <property type="match status" value="2"/>
</dbReference>
<evidence type="ECO:0000313" key="2">
    <source>
        <dbReference type="EMBL" id="EDQ85357.1"/>
    </source>
</evidence>
<proteinExistence type="predicted"/>
<dbReference type="OMA" id="VERDYGH"/>
<dbReference type="KEGG" id="mbr:MONBRDRAFT_29295"/>
<dbReference type="AlphaFoldDB" id="A9VAP2"/>
<keyword evidence="3" id="KW-1185">Reference proteome</keyword>
<dbReference type="PANTHER" id="PTHR12697">
    <property type="entry name" value="PBS LYASE HEAT-LIKE PROTEIN"/>
    <property type="match status" value="1"/>
</dbReference>
<evidence type="ECO:0008006" key="4">
    <source>
        <dbReference type="Google" id="ProtNLM"/>
    </source>
</evidence>
<gene>
    <name evidence="2" type="ORF">MONBRDRAFT_29295</name>
</gene>
<evidence type="ECO:0000256" key="1">
    <source>
        <dbReference type="SAM" id="MobiDB-lite"/>
    </source>
</evidence>
<dbReference type="SUPFAM" id="SSF48371">
    <property type="entry name" value="ARM repeat"/>
    <property type="match status" value="1"/>
</dbReference>
<feature type="region of interest" description="Disordered" evidence="1">
    <location>
        <begin position="159"/>
        <end position="216"/>
    </location>
</feature>
<dbReference type="GeneID" id="5895106"/>
<reference evidence="2 3" key="1">
    <citation type="journal article" date="2008" name="Nature">
        <title>The genome of the choanoflagellate Monosiga brevicollis and the origin of metazoans.</title>
        <authorList>
            <consortium name="JGI Sequencing"/>
            <person name="King N."/>
            <person name="Westbrook M.J."/>
            <person name="Young S.L."/>
            <person name="Kuo A."/>
            <person name="Abedin M."/>
            <person name="Chapman J."/>
            <person name="Fairclough S."/>
            <person name="Hellsten U."/>
            <person name="Isogai Y."/>
            <person name="Letunic I."/>
            <person name="Marr M."/>
            <person name="Pincus D."/>
            <person name="Putnam N."/>
            <person name="Rokas A."/>
            <person name="Wright K.J."/>
            <person name="Zuzow R."/>
            <person name="Dirks W."/>
            <person name="Good M."/>
            <person name="Goodstein D."/>
            <person name="Lemons D."/>
            <person name="Li W."/>
            <person name="Lyons J.B."/>
            <person name="Morris A."/>
            <person name="Nichols S."/>
            <person name="Richter D.J."/>
            <person name="Salamov A."/>
            <person name="Bork P."/>
            <person name="Lim W.A."/>
            <person name="Manning G."/>
            <person name="Miller W.T."/>
            <person name="McGinnis W."/>
            <person name="Shapiro H."/>
            <person name="Tjian R."/>
            <person name="Grigoriev I.V."/>
            <person name="Rokhsar D."/>
        </authorList>
    </citation>
    <scope>NUCLEOTIDE SEQUENCE [LARGE SCALE GENOMIC DNA]</scope>
    <source>
        <strain evidence="3">MX1 / ATCC 50154</strain>
    </source>
</reference>
<dbReference type="GO" id="GO:0016491">
    <property type="term" value="F:oxidoreductase activity"/>
    <property type="evidence" value="ECO:0000318"/>
    <property type="project" value="GO_Central"/>
</dbReference>
<dbReference type="PANTHER" id="PTHR12697:SF5">
    <property type="entry name" value="DEOXYHYPUSINE HYDROXYLASE"/>
    <property type="match status" value="1"/>
</dbReference>